<dbReference type="PANTHER" id="PTHR42883:SF2">
    <property type="entry name" value="THYMIDYLYLTRANSFERASE"/>
    <property type="match status" value="1"/>
</dbReference>
<protein>
    <submittedName>
        <fullName evidence="2">N-acetylglucosamine-1-phosphate uridyltransferase</fullName>
    </submittedName>
</protein>
<reference evidence="2 3" key="1">
    <citation type="submission" date="2016-12" db="EMBL/GenBank/DDBJ databases">
        <title>Discovery of methanogenic haloarchaea.</title>
        <authorList>
            <person name="Sorokin D.Y."/>
            <person name="Makarova K.S."/>
            <person name="Abbas B."/>
            <person name="Ferrer M."/>
            <person name="Golyshin P.N."/>
        </authorList>
    </citation>
    <scope>NUCLEOTIDE SEQUENCE [LARGE SCALE GENOMIC DNA]</scope>
    <source>
        <strain evidence="2">AMET1</strain>
    </source>
</reference>
<evidence type="ECO:0000313" key="3">
    <source>
        <dbReference type="Proteomes" id="UP000195137"/>
    </source>
</evidence>
<dbReference type="CDD" id="cd04181">
    <property type="entry name" value="NTP_transferase"/>
    <property type="match status" value="1"/>
</dbReference>
<dbReference type="AlphaFoldDB" id="A0A1Y3GAC2"/>
<keyword evidence="3" id="KW-1185">Reference proteome</keyword>
<gene>
    <name evidence="2" type="ORF">AMET1_1122</name>
</gene>
<dbReference type="Proteomes" id="UP000195137">
    <property type="component" value="Unassembled WGS sequence"/>
</dbReference>
<dbReference type="OrthoDB" id="15372at2157"/>
<evidence type="ECO:0000259" key="1">
    <source>
        <dbReference type="Pfam" id="PF00483"/>
    </source>
</evidence>
<proteinExistence type="predicted"/>
<dbReference type="InterPro" id="IPR005835">
    <property type="entry name" value="NTP_transferase_dom"/>
</dbReference>
<comment type="caution">
    <text evidence="2">The sequence shown here is derived from an EMBL/GenBank/DDBJ whole genome shotgun (WGS) entry which is preliminary data.</text>
</comment>
<dbReference type="InterPro" id="IPR029044">
    <property type="entry name" value="Nucleotide-diphossugar_trans"/>
</dbReference>
<dbReference type="Gene3D" id="3.90.550.10">
    <property type="entry name" value="Spore Coat Polysaccharide Biosynthesis Protein SpsA, Chain A"/>
    <property type="match status" value="1"/>
</dbReference>
<dbReference type="SUPFAM" id="SSF53448">
    <property type="entry name" value="Nucleotide-diphospho-sugar transferases"/>
    <property type="match status" value="1"/>
</dbReference>
<evidence type="ECO:0000313" key="2">
    <source>
        <dbReference type="EMBL" id="OUJ18217.1"/>
    </source>
</evidence>
<accession>A0A1Y3GAC2</accession>
<feature type="domain" description="Nucleotidyl transferase" evidence="1">
    <location>
        <begin position="3"/>
        <end position="236"/>
    </location>
</feature>
<sequence>MDAIVLAGGFATRLWPLTKDKAKPLLPLGKREIVDYLLKEIVREDRVDKVYLSTNKKFQQDFERYIESNGYSNVEVVVEDSLKEGEKPGAIGALHQIVTSKNLKGPLLIVAGDNYVSFSLSDFIDFYSDGDGSCLAAYDLDEDPSQFGVLEVRGERVVDFEEKPKEPLSNLISIAFYILSERGVENLSRYMDEGLNPDSPGYFIEWLVNHEEVRAFKFEGNWFDIGTSKGYIDAYTTVVGENTFVSSEIENSEIKQTYIESSKIKNSTIKESIIVGNSEIKNCKLNRAIIDGKKLVGEKIENKILSNKKQKQKN</sequence>
<keyword evidence="2" id="KW-0808">Transferase</keyword>
<organism evidence="2 3">
    <name type="scientific">Methanonatronarchaeum thermophilum</name>
    <dbReference type="NCBI Taxonomy" id="1927129"/>
    <lineage>
        <taxon>Archaea</taxon>
        <taxon>Methanobacteriati</taxon>
        <taxon>Methanobacteriota</taxon>
        <taxon>Methanonatronarchaeia</taxon>
        <taxon>Methanonatronarchaeales</taxon>
        <taxon>Methanonatronarchaeaceae</taxon>
        <taxon>Methanonatronarchaeum</taxon>
    </lineage>
</organism>
<name>A0A1Y3GAC2_9EURY</name>
<dbReference type="EMBL" id="MRZU01000004">
    <property type="protein sequence ID" value="OUJ18217.1"/>
    <property type="molecule type" value="Genomic_DNA"/>
</dbReference>
<dbReference type="GO" id="GO:0016740">
    <property type="term" value="F:transferase activity"/>
    <property type="evidence" value="ECO:0007669"/>
    <property type="project" value="UniProtKB-KW"/>
</dbReference>
<dbReference type="RefSeq" id="WP_161490795.1">
    <property type="nucleotide sequence ID" value="NZ_MRZU01000004.1"/>
</dbReference>
<dbReference type="Pfam" id="PF00483">
    <property type="entry name" value="NTP_transferase"/>
    <property type="match status" value="1"/>
</dbReference>
<dbReference type="PANTHER" id="PTHR42883">
    <property type="entry name" value="GLUCOSE-1-PHOSPHATE THYMIDYLTRANSFERASE"/>
    <property type="match status" value="1"/>
</dbReference>